<protein>
    <recommendedName>
        <fullName evidence="3">DUF2125 domain-containing protein</fullName>
    </recommendedName>
</protein>
<dbReference type="Proteomes" id="UP000661507">
    <property type="component" value="Unassembled WGS sequence"/>
</dbReference>
<organism evidence="1 2">
    <name type="scientific">Neoroseomonas lacus</name>
    <dbReference type="NCBI Taxonomy" id="287609"/>
    <lineage>
        <taxon>Bacteria</taxon>
        <taxon>Pseudomonadati</taxon>
        <taxon>Pseudomonadota</taxon>
        <taxon>Alphaproteobacteria</taxon>
        <taxon>Acetobacterales</taxon>
        <taxon>Acetobacteraceae</taxon>
        <taxon>Neoroseomonas</taxon>
    </lineage>
</organism>
<dbReference type="AlphaFoldDB" id="A0A917L4E8"/>
<keyword evidence="2" id="KW-1185">Reference proteome</keyword>
<evidence type="ECO:0000313" key="2">
    <source>
        <dbReference type="Proteomes" id="UP000661507"/>
    </source>
</evidence>
<dbReference type="InterPro" id="IPR018666">
    <property type="entry name" value="DUF2125"/>
</dbReference>
<evidence type="ECO:0008006" key="3">
    <source>
        <dbReference type="Google" id="ProtNLM"/>
    </source>
</evidence>
<gene>
    <name evidence="1" type="ORF">GCM10011320_56470</name>
</gene>
<sequence length="348" mass="36919">MRGVAMTLLGAVLLAGVVLGVGWVWLTGAMTVSFSDWVAQQRARGWEVEHGLPVRAGWPFAARLTVPGVRVVGWTAAMPRGFVWEAQQVDLTIAPPRMNRLVLAASGQQRIRAGMISVPYTAARLEANVALDGGPPAQGMEFTLEGLRAETREGPLTAAHVQARVAPGSENGEPALILQLDTREVRLPPFPALADVGRDVESASIDALLTGPPPSPLPLTPRERAETFRDNGGRLDLRTVALRWGPLAGELRMVLRLDAALQPEGHGLLTVERPAEMVATLAAIGMIPPRSAMTAGAVLGMVARVPDGGGAPQVEVPVGIIDGTITLASIPLLRLRPIVWPGEPLHLR</sequence>
<reference evidence="1" key="1">
    <citation type="journal article" date="2014" name="Int. J. Syst. Evol. Microbiol.">
        <title>Complete genome sequence of Corynebacterium casei LMG S-19264T (=DSM 44701T), isolated from a smear-ripened cheese.</title>
        <authorList>
            <consortium name="US DOE Joint Genome Institute (JGI-PGF)"/>
            <person name="Walter F."/>
            <person name="Albersmeier A."/>
            <person name="Kalinowski J."/>
            <person name="Ruckert C."/>
        </authorList>
    </citation>
    <scope>NUCLEOTIDE SEQUENCE</scope>
    <source>
        <strain evidence="1">CGMCC 1.3617</strain>
    </source>
</reference>
<name>A0A917L4E8_9PROT</name>
<dbReference type="Pfam" id="PF09898">
    <property type="entry name" value="DUF2125"/>
    <property type="match status" value="1"/>
</dbReference>
<reference evidence="1" key="2">
    <citation type="submission" date="2020-09" db="EMBL/GenBank/DDBJ databases">
        <authorList>
            <person name="Sun Q."/>
            <person name="Zhou Y."/>
        </authorList>
    </citation>
    <scope>NUCLEOTIDE SEQUENCE</scope>
    <source>
        <strain evidence="1">CGMCC 1.3617</strain>
    </source>
</reference>
<evidence type="ECO:0000313" key="1">
    <source>
        <dbReference type="EMBL" id="GGJ41642.1"/>
    </source>
</evidence>
<accession>A0A917L4E8</accession>
<comment type="caution">
    <text evidence="1">The sequence shown here is derived from an EMBL/GenBank/DDBJ whole genome shotgun (WGS) entry which is preliminary data.</text>
</comment>
<proteinExistence type="predicted"/>
<dbReference type="EMBL" id="BMKW01000021">
    <property type="protein sequence ID" value="GGJ41642.1"/>
    <property type="molecule type" value="Genomic_DNA"/>
</dbReference>